<keyword evidence="5" id="KW-1185">Reference proteome</keyword>
<dbReference type="PANTHER" id="PTHR43240:SF5">
    <property type="entry name" value="1,4-DIHYDROXY-2-NAPHTHOYL-COA THIOESTERASE 1"/>
    <property type="match status" value="1"/>
</dbReference>
<dbReference type="Proteomes" id="UP000680670">
    <property type="component" value="Unassembled WGS sequence"/>
</dbReference>
<dbReference type="InterPro" id="IPR029069">
    <property type="entry name" value="HotDog_dom_sf"/>
</dbReference>
<comment type="caution">
    <text evidence="4">The sequence shown here is derived from an EMBL/GenBank/DDBJ whole genome shotgun (WGS) entry which is preliminary data.</text>
</comment>
<dbReference type="CDD" id="cd03443">
    <property type="entry name" value="PaaI_thioesterase"/>
    <property type="match status" value="1"/>
</dbReference>
<sequence>MISYLPIGKKAGGLLLLKKDYIGIEFKNENIFGGLQMRHIGLHQSLGIELVEIGDGRVTATMPVDERTRQPYGYLHGGASVALAETAASVGTAALIDLEKEVCFGLEINANHVRPKRGGLVTAIAEAVHRGKTTMVWDIRIKDEENRLICISRCTVAIVPKELPSQE</sequence>
<evidence type="ECO:0000256" key="1">
    <source>
        <dbReference type="ARBA" id="ARBA00008324"/>
    </source>
</evidence>
<dbReference type="Gene3D" id="3.10.129.10">
    <property type="entry name" value="Hotdog Thioesterase"/>
    <property type="match status" value="1"/>
</dbReference>
<comment type="similarity">
    <text evidence="1">Belongs to the thioesterase PaaI family.</text>
</comment>
<name>A0ABQ4KSN2_SIMTE</name>
<dbReference type="PANTHER" id="PTHR43240">
    <property type="entry name" value="1,4-DIHYDROXY-2-NAPHTHOYL-COA THIOESTERASE 1"/>
    <property type="match status" value="1"/>
</dbReference>
<dbReference type="NCBIfam" id="TIGR00369">
    <property type="entry name" value="unchar_dom_1"/>
    <property type="match status" value="1"/>
</dbReference>
<dbReference type="InterPro" id="IPR006683">
    <property type="entry name" value="Thioestr_dom"/>
</dbReference>
<evidence type="ECO:0000256" key="2">
    <source>
        <dbReference type="ARBA" id="ARBA00022801"/>
    </source>
</evidence>
<organism evidence="4 5">
    <name type="scientific">Siminovitchia terrae</name>
    <name type="common">Bacillus terrae</name>
    <dbReference type="NCBI Taxonomy" id="1914933"/>
    <lineage>
        <taxon>Bacteria</taxon>
        <taxon>Bacillati</taxon>
        <taxon>Bacillota</taxon>
        <taxon>Bacilli</taxon>
        <taxon>Bacillales</taxon>
        <taxon>Bacillaceae</taxon>
        <taxon>Siminovitchia</taxon>
    </lineage>
</organism>
<evidence type="ECO:0000313" key="5">
    <source>
        <dbReference type="Proteomes" id="UP000680670"/>
    </source>
</evidence>
<dbReference type="EMBL" id="BORJ01000002">
    <property type="protein sequence ID" value="GIN95048.1"/>
    <property type="molecule type" value="Genomic_DNA"/>
</dbReference>
<evidence type="ECO:0000313" key="4">
    <source>
        <dbReference type="EMBL" id="GIN95048.1"/>
    </source>
</evidence>
<accession>A0ABQ4KSN2</accession>
<evidence type="ECO:0000259" key="3">
    <source>
        <dbReference type="Pfam" id="PF03061"/>
    </source>
</evidence>
<reference evidence="4 5" key="1">
    <citation type="submission" date="2021-03" db="EMBL/GenBank/DDBJ databases">
        <title>Antimicrobial resistance genes in bacteria isolated from Japanese honey, and their potential for conferring macrolide and lincosamide resistance in the American foulbrood pathogen Paenibacillus larvae.</title>
        <authorList>
            <person name="Okamoto M."/>
            <person name="Kumagai M."/>
            <person name="Kanamori H."/>
            <person name="Takamatsu D."/>
        </authorList>
    </citation>
    <scope>NUCLEOTIDE SEQUENCE [LARGE SCALE GENOMIC DNA]</scope>
    <source>
        <strain evidence="4 5">J6TS1</strain>
    </source>
</reference>
<keyword evidence="2" id="KW-0378">Hydrolase</keyword>
<dbReference type="SUPFAM" id="SSF54637">
    <property type="entry name" value="Thioesterase/thiol ester dehydrase-isomerase"/>
    <property type="match status" value="1"/>
</dbReference>
<proteinExistence type="inferred from homology"/>
<protein>
    <recommendedName>
        <fullName evidence="3">Thioesterase domain-containing protein</fullName>
    </recommendedName>
</protein>
<gene>
    <name evidence="4" type="ORF">J6TS1_09180</name>
</gene>
<dbReference type="InterPro" id="IPR003736">
    <property type="entry name" value="PAAI_dom"/>
</dbReference>
<feature type="domain" description="Thioesterase" evidence="3">
    <location>
        <begin position="72"/>
        <end position="150"/>
    </location>
</feature>
<dbReference type="Pfam" id="PF03061">
    <property type="entry name" value="4HBT"/>
    <property type="match status" value="1"/>
</dbReference>